<feature type="chain" id="PRO_5018189718" evidence="4">
    <location>
        <begin position="26"/>
        <end position="271"/>
    </location>
</feature>
<dbReference type="RefSeq" id="WP_122247462.1">
    <property type="nucleotide sequence ID" value="NZ_RDQK01000004.1"/>
</dbReference>
<evidence type="ECO:0000256" key="1">
    <source>
        <dbReference type="ARBA" id="ARBA00010634"/>
    </source>
</evidence>
<comment type="similarity">
    <text evidence="1">Belongs to the MlaA family.</text>
</comment>
<feature type="compositionally biased region" description="Polar residues" evidence="3">
    <location>
        <begin position="261"/>
        <end position="271"/>
    </location>
</feature>
<dbReference type="PANTHER" id="PTHR30035">
    <property type="entry name" value="LIPOPROTEIN VACJ-RELATED"/>
    <property type="match status" value="1"/>
</dbReference>
<dbReference type="PRINTS" id="PR01805">
    <property type="entry name" value="VACJLIPOPROT"/>
</dbReference>
<name>A0A3M6R902_9BURK</name>
<sequence>MPTTKPPLHRPLLATALACMLAACSTTTGGLGQDPRDPYESFNRSMYRFNDGLDRAVLKPAASGYQAIVPAPVRTGVGNFFGNLGDVRSFANNVLQLKGEAAMSSLFRVLVNSTFGLGGVLDVASEMRLQRYKNDFGLTLGHWGIPSGPYLVLPLWGPSSVRDTAGLPVDYFSHPLTYLEPASHGYALRGVEIVNTRANLLRAGDTLDQAALDRYIMLRDIYLAQRERALGLQSSDGRLDDDENSGRLPDEEEDALPPSAASAQDSKITNQ</sequence>
<dbReference type="PANTHER" id="PTHR30035:SF3">
    <property type="entry name" value="INTERMEMBRANE PHOSPHOLIPID TRANSPORT SYSTEM LIPOPROTEIN MLAA"/>
    <property type="match status" value="1"/>
</dbReference>
<dbReference type="GO" id="GO:0016020">
    <property type="term" value="C:membrane"/>
    <property type="evidence" value="ECO:0007669"/>
    <property type="project" value="InterPro"/>
</dbReference>
<dbReference type="EMBL" id="RDQK01000004">
    <property type="protein sequence ID" value="RMX11188.1"/>
    <property type="molecule type" value="Genomic_DNA"/>
</dbReference>
<dbReference type="InterPro" id="IPR007428">
    <property type="entry name" value="MlaA"/>
</dbReference>
<proteinExistence type="inferred from homology"/>
<feature type="region of interest" description="Disordered" evidence="3">
    <location>
        <begin position="232"/>
        <end position="271"/>
    </location>
</feature>
<evidence type="ECO:0000256" key="2">
    <source>
        <dbReference type="ARBA" id="ARBA00022729"/>
    </source>
</evidence>
<keyword evidence="5" id="KW-0449">Lipoprotein</keyword>
<gene>
    <name evidence="5" type="ORF">EBQ24_01805</name>
</gene>
<dbReference type="GO" id="GO:0120010">
    <property type="term" value="P:intermembrane phospholipid transfer"/>
    <property type="evidence" value="ECO:0007669"/>
    <property type="project" value="TreeGrafter"/>
</dbReference>
<comment type="caution">
    <text evidence="5">The sequence shown here is derived from an EMBL/GenBank/DDBJ whole genome shotgun (WGS) entry which is preliminary data.</text>
</comment>
<evidence type="ECO:0000313" key="6">
    <source>
        <dbReference type="Proteomes" id="UP000281171"/>
    </source>
</evidence>
<reference evidence="5 6" key="1">
    <citation type="submission" date="2018-10" db="EMBL/GenBank/DDBJ databases">
        <title>Comamonadaceae CDC group NO-1 genome sequencing and assembly.</title>
        <authorList>
            <person name="Bernier A.-M."/>
            <person name="Bernard K."/>
        </authorList>
    </citation>
    <scope>NUCLEOTIDE SEQUENCE [LARGE SCALE GENOMIC DNA]</scope>
    <source>
        <strain evidence="5 6">NML180581</strain>
    </source>
</reference>
<accession>A0A3M6R902</accession>
<dbReference type="Pfam" id="PF04333">
    <property type="entry name" value="MlaA"/>
    <property type="match status" value="1"/>
</dbReference>
<keyword evidence="2 4" id="KW-0732">Signal</keyword>
<evidence type="ECO:0000256" key="3">
    <source>
        <dbReference type="SAM" id="MobiDB-lite"/>
    </source>
</evidence>
<evidence type="ECO:0000313" key="5">
    <source>
        <dbReference type="EMBL" id="RMX11188.1"/>
    </source>
</evidence>
<evidence type="ECO:0000256" key="4">
    <source>
        <dbReference type="SAM" id="SignalP"/>
    </source>
</evidence>
<dbReference type="AlphaFoldDB" id="A0A3M6R902"/>
<dbReference type="PROSITE" id="PS51257">
    <property type="entry name" value="PROKAR_LIPOPROTEIN"/>
    <property type="match status" value="1"/>
</dbReference>
<feature type="signal peptide" evidence="4">
    <location>
        <begin position="1"/>
        <end position="25"/>
    </location>
</feature>
<protein>
    <submittedName>
        <fullName evidence="5">VacJ family lipoprotein</fullName>
    </submittedName>
</protein>
<organism evidence="5 6">
    <name type="scientific">Allofranklinella schreckenbergeri</name>
    <dbReference type="NCBI Taxonomy" id="1076744"/>
    <lineage>
        <taxon>Bacteria</taxon>
        <taxon>Pseudomonadati</taxon>
        <taxon>Pseudomonadota</taxon>
        <taxon>Betaproteobacteria</taxon>
        <taxon>Burkholderiales</taxon>
        <taxon>Comamonadaceae</taxon>
        <taxon>Allofranklinella</taxon>
    </lineage>
</organism>
<dbReference type="Proteomes" id="UP000281171">
    <property type="component" value="Unassembled WGS sequence"/>
</dbReference>